<sequence length="209" mass="21915">MRQSLIDMKRVLIEFIRIAASSLLIAIAVNIFFSQHSLAPGGLTGLAIIISNFLQLPTSLVTLSITGPLLICSAIFLGRGFGIKVLFAALMSPFLISQVPHLSIPYITDNIYVCAVLGACCVGTAIGNCLQVGAATGGTDTLSLLIQKVLKGVPLRVIMFCIDGSIILFSGLLTKNLMTSILSGGSLLIIITIVSFMTKNTSEGGITNG</sequence>
<reference evidence="7" key="1">
    <citation type="submission" date="2022-03" db="EMBL/GenBank/DDBJ databases">
        <title>First case of bacteraemia caused by Dielma fastidiosa in a patient hospitalised with diverticulitis.</title>
        <authorList>
            <person name="Forman-Ankjaer B."/>
            <person name="Hvid-Jensen F."/>
            <person name="Kobel C.M."/>
            <person name="Greve T."/>
        </authorList>
    </citation>
    <scope>NUCLEOTIDE SEQUENCE</scope>
    <source>
        <strain evidence="7">AUH_DF_2021</strain>
    </source>
</reference>
<keyword evidence="3 6" id="KW-0812">Transmembrane</keyword>
<organism evidence="7 8">
    <name type="scientific">Dielma fastidiosa</name>
    <dbReference type="NCBI Taxonomy" id="1034346"/>
    <lineage>
        <taxon>Bacteria</taxon>
        <taxon>Bacillati</taxon>
        <taxon>Bacillota</taxon>
        <taxon>Erysipelotrichia</taxon>
        <taxon>Erysipelotrichales</taxon>
        <taxon>Erysipelotrichaceae</taxon>
        <taxon>Dielma</taxon>
    </lineage>
</organism>
<feature type="transmembrane region" description="Helical" evidence="6">
    <location>
        <begin position="153"/>
        <end position="173"/>
    </location>
</feature>
<dbReference type="PANTHER" id="PTHR33545">
    <property type="entry name" value="UPF0750 MEMBRANE PROTEIN YITT-RELATED"/>
    <property type="match status" value="1"/>
</dbReference>
<dbReference type="AlphaFoldDB" id="A0AB35UV49"/>
<evidence type="ECO:0000313" key="7">
    <source>
        <dbReference type="EMBL" id="MDY5169331.1"/>
    </source>
</evidence>
<evidence type="ECO:0000256" key="6">
    <source>
        <dbReference type="SAM" id="Phobius"/>
    </source>
</evidence>
<keyword evidence="4 6" id="KW-1133">Transmembrane helix</keyword>
<dbReference type="InterPro" id="IPR003740">
    <property type="entry name" value="YitT"/>
</dbReference>
<name>A0AB35UV49_9FIRM</name>
<dbReference type="Proteomes" id="UP001276902">
    <property type="component" value="Unassembled WGS sequence"/>
</dbReference>
<dbReference type="PANTHER" id="PTHR33545:SF5">
    <property type="entry name" value="UPF0750 MEMBRANE PROTEIN YITT"/>
    <property type="match status" value="1"/>
</dbReference>
<dbReference type="InterPro" id="IPR051461">
    <property type="entry name" value="UPF0750_membrane"/>
</dbReference>
<evidence type="ECO:0000256" key="3">
    <source>
        <dbReference type="ARBA" id="ARBA00022692"/>
    </source>
</evidence>
<comment type="caution">
    <text evidence="7">The sequence shown here is derived from an EMBL/GenBank/DDBJ whole genome shotgun (WGS) entry which is preliminary data.</text>
</comment>
<evidence type="ECO:0000256" key="5">
    <source>
        <dbReference type="ARBA" id="ARBA00023136"/>
    </source>
</evidence>
<feature type="transmembrane region" description="Helical" evidence="6">
    <location>
        <begin position="53"/>
        <end position="78"/>
    </location>
</feature>
<keyword evidence="5 6" id="KW-0472">Membrane</keyword>
<protein>
    <submittedName>
        <fullName evidence="7">YitT family protein</fullName>
    </submittedName>
</protein>
<feature type="transmembrane region" description="Helical" evidence="6">
    <location>
        <begin position="179"/>
        <end position="198"/>
    </location>
</feature>
<feature type="transmembrane region" description="Helical" evidence="6">
    <location>
        <begin position="110"/>
        <end position="132"/>
    </location>
</feature>
<keyword evidence="2" id="KW-1003">Cell membrane</keyword>
<dbReference type="RefSeq" id="WP_320884362.1">
    <property type="nucleotide sequence ID" value="NZ_BAABZA010000001.1"/>
</dbReference>
<evidence type="ECO:0000313" key="8">
    <source>
        <dbReference type="Proteomes" id="UP001276902"/>
    </source>
</evidence>
<feature type="transmembrane region" description="Helical" evidence="6">
    <location>
        <begin position="12"/>
        <end position="33"/>
    </location>
</feature>
<proteinExistence type="predicted"/>
<evidence type="ECO:0000256" key="4">
    <source>
        <dbReference type="ARBA" id="ARBA00022989"/>
    </source>
</evidence>
<dbReference type="EMBL" id="JALDAW010000022">
    <property type="protein sequence ID" value="MDY5169331.1"/>
    <property type="molecule type" value="Genomic_DNA"/>
</dbReference>
<evidence type="ECO:0000256" key="1">
    <source>
        <dbReference type="ARBA" id="ARBA00004651"/>
    </source>
</evidence>
<accession>A0AB35UV49</accession>
<evidence type="ECO:0000256" key="2">
    <source>
        <dbReference type="ARBA" id="ARBA00022475"/>
    </source>
</evidence>
<dbReference type="Pfam" id="PF02588">
    <property type="entry name" value="YitT_membrane"/>
    <property type="match status" value="1"/>
</dbReference>
<dbReference type="GO" id="GO:0005886">
    <property type="term" value="C:plasma membrane"/>
    <property type="evidence" value="ECO:0007669"/>
    <property type="project" value="UniProtKB-SubCell"/>
</dbReference>
<gene>
    <name evidence="7" type="ORF">MQE39_14520</name>
</gene>
<comment type="subcellular location">
    <subcellularLocation>
        <location evidence="1">Cell membrane</location>
        <topology evidence="1">Multi-pass membrane protein</topology>
    </subcellularLocation>
</comment>